<evidence type="ECO:0000313" key="1">
    <source>
        <dbReference type="EMBL" id="CAG8824185.1"/>
    </source>
</evidence>
<dbReference type="Proteomes" id="UP000789920">
    <property type="component" value="Unassembled WGS sequence"/>
</dbReference>
<feature type="non-terminal residue" evidence="1">
    <location>
        <position position="1"/>
    </location>
</feature>
<name>A0ACA9S2I9_9GLOM</name>
<accession>A0ACA9S2I9</accession>
<organism evidence="1 2">
    <name type="scientific">Racocetra persica</name>
    <dbReference type="NCBI Taxonomy" id="160502"/>
    <lineage>
        <taxon>Eukaryota</taxon>
        <taxon>Fungi</taxon>
        <taxon>Fungi incertae sedis</taxon>
        <taxon>Mucoromycota</taxon>
        <taxon>Glomeromycotina</taxon>
        <taxon>Glomeromycetes</taxon>
        <taxon>Diversisporales</taxon>
        <taxon>Gigasporaceae</taxon>
        <taxon>Racocetra</taxon>
    </lineage>
</organism>
<protein>
    <submittedName>
        <fullName evidence="1">9198_t:CDS:1</fullName>
    </submittedName>
</protein>
<evidence type="ECO:0000313" key="2">
    <source>
        <dbReference type="Proteomes" id="UP000789920"/>
    </source>
</evidence>
<gene>
    <name evidence="1" type="ORF">RPERSI_LOCUS26182</name>
</gene>
<dbReference type="EMBL" id="CAJVQC010088590">
    <property type="protein sequence ID" value="CAG8824185.1"/>
    <property type="molecule type" value="Genomic_DNA"/>
</dbReference>
<reference evidence="1" key="1">
    <citation type="submission" date="2021-06" db="EMBL/GenBank/DDBJ databases">
        <authorList>
            <person name="Kallberg Y."/>
            <person name="Tangrot J."/>
            <person name="Rosling A."/>
        </authorList>
    </citation>
    <scope>NUCLEOTIDE SEQUENCE</scope>
    <source>
        <strain evidence="1">MA461A</strain>
    </source>
</reference>
<proteinExistence type="predicted"/>
<sequence length="92" mass="9871">LVIMNEISWFVFCKVLSSILCRSLGLDTKLKPIKNAVLRNKSKIDIFSLGPKLTIKSSAGIISIVSSEAGGGGFDFHIVIMNFTISGCLPIG</sequence>
<comment type="caution">
    <text evidence="1">The sequence shown here is derived from an EMBL/GenBank/DDBJ whole genome shotgun (WGS) entry which is preliminary data.</text>
</comment>
<keyword evidence="2" id="KW-1185">Reference proteome</keyword>